<dbReference type="SUPFAM" id="SSF74788">
    <property type="entry name" value="Cullin repeat-like"/>
    <property type="match status" value="1"/>
</dbReference>
<proteinExistence type="inferred from homology"/>
<dbReference type="InterPro" id="IPR059120">
    <property type="entry name" value="Cullin-like_AB"/>
</dbReference>
<evidence type="ECO:0000313" key="8">
    <source>
        <dbReference type="Proteomes" id="UP000492820"/>
    </source>
</evidence>
<dbReference type="EMBL" id="LK028577">
    <property type="protein sequence ID" value="CDS17090.1"/>
    <property type="molecule type" value="Genomic_DNA"/>
</dbReference>
<dbReference type="AlphaFoldDB" id="A0A068WBK1"/>
<dbReference type="InterPro" id="IPR016158">
    <property type="entry name" value="Cullin_homology"/>
</dbReference>
<gene>
    <name evidence="7" type="ORF">EgrG_000981400</name>
</gene>
<dbReference type="WBParaSite" id="EgrG_000981400">
    <property type="protein sequence ID" value="EgrG_000981400"/>
    <property type="gene ID" value="EgrG_000981400"/>
</dbReference>
<dbReference type="Gene3D" id="1.20.1310.10">
    <property type="entry name" value="Cullin Repeats"/>
    <property type="match status" value="4"/>
</dbReference>
<evidence type="ECO:0000256" key="3">
    <source>
        <dbReference type="ARBA" id="ARBA00022843"/>
    </source>
</evidence>
<dbReference type="FunFam" id="1.20.1310.10:FF:000002">
    <property type="entry name" value="cullin-3 isoform X1"/>
    <property type="match status" value="1"/>
</dbReference>
<evidence type="ECO:0000313" key="7">
    <source>
        <dbReference type="EMBL" id="CDS17090.1"/>
    </source>
</evidence>
<keyword evidence="2" id="KW-1017">Isopeptide bond</keyword>
<dbReference type="Gene3D" id="3.30.230.130">
    <property type="entry name" value="Cullin, Chain C, Domain 2"/>
    <property type="match status" value="1"/>
</dbReference>
<dbReference type="InterPro" id="IPR001373">
    <property type="entry name" value="Cullin_N"/>
</dbReference>
<dbReference type="InterPro" id="IPR045093">
    <property type="entry name" value="Cullin"/>
</dbReference>
<dbReference type="GO" id="GO:0031625">
    <property type="term" value="F:ubiquitin protein ligase binding"/>
    <property type="evidence" value="ECO:0007669"/>
    <property type="project" value="InterPro"/>
</dbReference>
<reference evidence="9" key="3">
    <citation type="submission" date="2020-10" db="UniProtKB">
        <authorList>
            <consortium name="WormBaseParasite"/>
        </authorList>
    </citation>
    <scope>IDENTIFICATION</scope>
</reference>
<sequence>MTLRAVPVDFASKWTELGDVCFKLIRCEYVPNTIWYKSFSDVYALCVSRPDPQSPRLYDAVTDLLKDRLSEILNEISGVDVASLLTIYNHHWNVFRRGLQDLDNLFKFFNGQYVRPKRPSEADMCYSEALPTAEKHNMEILQLGLSLWKSCLIDSISCRLTACLLAEVSNDRLGIVSHQDGIVPCLESFLRVDELKGLTKVALNVYSNLFECPLVEESRICYSNWAAKAIASMSCTDYISEALKFLNEETSRATKYYIYSRDHLISLFHEIVVHQHLEFLNSNVADFVQTENKEVLRKSYLLLAPTNQCAELIKYFGLHVKDKVNAVLARIPSDRALAPAYFVDNLLLTRDHFTKLIDEVFDGTCTYRNEMDRAFEQAINSATPPMSQASVASSTSVFSSRNTVRVAQYICRYMDDLLRRTDKRYSDADLEDKISASIVLFKYIEEKDVFKQYYQRSLCFRLLFNPSTLLELEESTITKLNTVCGYEFTSKFHRMYADIQLAEGMNNNFRTYLREKSLSFPFSHHCHVLTVSAWPINTKSSIVFTPPHELSEFLKHFEAFYSTSYTGRNLRWVLSSCTAEVRLLYADRPYSLVMTALHAATMMLFESRDVDQMTLGALRTGLLGDAGAAAVAAAEVEGHETETPPEDIMKKAVAPLIEAGFLRLLYPDGLNPTTVFEDDAIVTLNRGFTSRHTKLKFLYSPQTLLNTATEEVEQVEKEVEEDRRFFTQAAIVRIMKGLKTCQHTDLVKGVIALSKGRFQPHISLIKRCIETLIEKGYLERNPNDPDQYNYMA</sequence>
<dbReference type="InterPro" id="IPR016157">
    <property type="entry name" value="Cullin_CS"/>
</dbReference>
<dbReference type="SMART" id="SM00182">
    <property type="entry name" value="CULLIN"/>
    <property type="match status" value="1"/>
</dbReference>
<dbReference type="InterPro" id="IPR036317">
    <property type="entry name" value="Cullin_homology_sf"/>
</dbReference>
<dbReference type="PANTHER" id="PTHR11932">
    <property type="entry name" value="CULLIN"/>
    <property type="match status" value="1"/>
</dbReference>
<dbReference type="OrthoDB" id="27073at2759"/>
<dbReference type="SUPFAM" id="SSF75632">
    <property type="entry name" value="Cullin homology domain"/>
    <property type="match status" value="1"/>
</dbReference>
<dbReference type="PROSITE" id="PS01256">
    <property type="entry name" value="CULLIN_1"/>
    <property type="match status" value="1"/>
</dbReference>
<dbReference type="InterPro" id="IPR016159">
    <property type="entry name" value="Cullin_repeat-like_dom_sf"/>
</dbReference>
<reference evidence="7 8" key="1">
    <citation type="journal article" date="2013" name="Nature">
        <title>The genomes of four tapeworm species reveal adaptations to parasitism.</title>
        <authorList>
            <person name="Tsai I.J."/>
            <person name="Zarowiecki M."/>
            <person name="Holroyd N."/>
            <person name="Garciarrubio A."/>
            <person name="Sanchez-Flores A."/>
            <person name="Brooks K.L."/>
            <person name="Tracey A."/>
            <person name="Bobes R.J."/>
            <person name="Fragoso G."/>
            <person name="Sciutto E."/>
            <person name="Aslett M."/>
            <person name="Beasley H."/>
            <person name="Bennett H.M."/>
            <person name="Cai J."/>
            <person name="Camicia F."/>
            <person name="Clark R."/>
            <person name="Cucher M."/>
            <person name="De Silva N."/>
            <person name="Day T.A."/>
            <person name="Deplazes P."/>
            <person name="Estrada K."/>
            <person name="Fernandez C."/>
            <person name="Holland P.W."/>
            <person name="Hou J."/>
            <person name="Hu S."/>
            <person name="Huckvale T."/>
            <person name="Hung S.S."/>
            <person name="Kamenetzky L."/>
            <person name="Keane J.A."/>
            <person name="Kiss F."/>
            <person name="Koziol U."/>
            <person name="Lambert O."/>
            <person name="Liu K."/>
            <person name="Luo X."/>
            <person name="Luo Y."/>
            <person name="Macchiaroli N."/>
            <person name="Nichol S."/>
            <person name="Paps J."/>
            <person name="Parkinson J."/>
            <person name="Pouchkina-Stantcheva N."/>
            <person name="Riddiford N."/>
            <person name="Rosenzvit M."/>
            <person name="Salinas G."/>
            <person name="Wasmuth J.D."/>
            <person name="Zamanian M."/>
            <person name="Zheng Y."/>
            <person name="Cai X."/>
            <person name="Soberon X."/>
            <person name="Olson P.D."/>
            <person name="Laclette J.P."/>
            <person name="Brehm K."/>
            <person name="Berriman M."/>
            <person name="Garciarrubio A."/>
            <person name="Bobes R.J."/>
            <person name="Fragoso G."/>
            <person name="Sanchez-Flores A."/>
            <person name="Estrada K."/>
            <person name="Cevallos M.A."/>
            <person name="Morett E."/>
            <person name="Gonzalez V."/>
            <person name="Portillo T."/>
            <person name="Ochoa-Leyva A."/>
            <person name="Jose M.V."/>
            <person name="Sciutto E."/>
            <person name="Landa A."/>
            <person name="Jimenez L."/>
            <person name="Valdes V."/>
            <person name="Carrero J.C."/>
            <person name="Larralde C."/>
            <person name="Morales-Montor J."/>
            <person name="Limon-Lason J."/>
            <person name="Soberon X."/>
            <person name="Laclette J.P."/>
        </authorList>
    </citation>
    <scope>NUCLEOTIDE SEQUENCE [LARGE SCALE GENOMIC DNA]</scope>
</reference>
<accession>A0A068WBK1</accession>
<comment type="similarity">
    <text evidence="1 4 5">Belongs to the cullin family.</text>
</comment>
<evidence type="ECO:0000256" key="2">
    <source>
        <dbReference type="ARBA" id="ARBA00022499"/>
    </source>
</evidence>
<dbReference type="FunFam" id="1.10.10.10:FF:000014">
    <property type="entry name" value="Cullin 1"/>
    <property type="match status" value="1"/>
</dbReference>
<dbReference type="PROSITE" id="PS50069">
    <property type="entry name" value="CULLIN_2"/>
    <property type="match status" value="1"/>
</dbReference>
<protein>
    <submittedName>
        <fullName evidence="7 9">Cullin 2</fullName>
    </submittedName>
</protein>
<dbReference type="SMART" id="SM00884">
    <property type="entry name" value="Cullin_Nedd8"/>
    <property type="match status" value="1"/>
</dbReference>
<evidence type="ECO:0000259" key="6">
    <source>
        <dbReference type="PROSITE" id="PS50069"/>
    </source>
</evidence>
<dbReference type="Gene3D" id="1.10.10.10">
    <property type="entry name" value="Winged helix-like DNA-binding domain superfamily/Winged helix DNA-binding domain"/>
    <property type="match status" value="1"/>
</dbReference>
<reference evidence="7" key="2">
    <citation type="submission" date="2014-06" db="EMBL/GenBank/DDBJ databases">
        <authorList>
            <person name="Aslett M."/>
        </authorList>
    </citation>
    <scope>NUCLEOTIDE SEQUENCE</scope>
</reference>
<evidence type="ECO:0000256" key="5">
    <source>
        <dbReference type="RuleBase" id="RU003829"/>
    </source>
</evidence>
<evidence type="ECO:0000313" key="9">
    <source>
        <dbReference type="WBParaSite" id="EgrG_000981400"/>
    </source>
</evidence>
<evidence type="ECO:0000256" key="4">
    <source>
        <dbReference type="PROSITE-ProRule" id="PRU00330"/>
    </source>
</evidence>
<name>A0A068WBK1_ECHGR</name>
<feature type="domain" description="Cullin family profile" evidence="6">
    <location>
        <begin position="405"/>
        <end position="619"/>
    </location>
</feature>
<evidence type="ECO:0000256" key="1">
    <source>
        <dbReference type="ARBA" id="ARBA00006019"/>
    </source>
</evidence>
<organism evidence="7">
    <name type="scientific">Echinococcus granulosus</name>
    <name type="common">Hydatid tapeworm</name>
    <dbReference type="NCBI Taxonomy" id="6210"/>
    <lineage>
        <taxon>Eukaryota</taxon>
        <taxon>Metazoa</taxon>
        <taxon>Spiralia</taxon>
        <taxon>Lophotrochozoa</taxon>
        <taxon>Platyhelminthes</taxon>
        <taxon>Cestoda</taxon>
        <taxon>Eucestoda</taxon>
        <taxon>Cyclophyllidea</taxon>
        <taxon>Taeniidae</taxon>
        <taxon>Echinococcus</taxon>
        <taxon>Echinococcus granulosus group</taxon>
    </lineage>
</organism>
<dbReference type="InterPro" id="IPR019559">
    <property type="entry name" value="Cullin_neddylation_domain"/>
</dbReference>
<dbReference type="Pfam" id="PF00888">
    <property type="entry name" value="Cullin"/>
    <property type="match status" value="1"/>
</dbReference>
<dbReference type="GO" id="GO:0031461">
    <property type="term" value="C:cullin-RING ubiquitin ligase complex"/>
    <property type="evidence" value="ECO:0007669"/>
    <property type="project" value="InterPro"/>
</dbReference>
<dbReference type="SUPFAM" id="SSF46785">
    <property type="entry name" value="Winged helix' DNA-binding domain"/>
    <property type="match status" value="1"/>
</dbReference>
<dbReference type="InterPro" id="IPR036390">
    <property type="entry name" value="WH_DNA-bd_sf"/>
</dbReference>
<dbReference type="Pfam" id="PF10557">
    <property type="entry name" value="Cullin_Nedd8"/>
    <property type="match status" value="1"/>
</dbReference>
<dbReference type="Proteomes" id="UP000492820">
    <property type="component" value="Unassembled WGS sequence"/>
</dbReference>
<dbReference type="GO" id="GO:0006511">
    <property type="term" value="P:ubiquitin-dependent protein catabolic process"/>
    <property type="evidence" value="ECO:0007669"/>
    <property type="project" value="InterPro"/>
</dbReference>
<dbReference type="InterPro" id="IPR036388">
    <property type="entry name" value="WH-like_DNA-bd_sf"/>
</dbReference>
<dbReference type="Pfam" id="PF26557">
    <property type="entry name" value="Cullin_AB"/>
    <property type="match status" value="1"/>
</dbReference>
<keyword evidence="3" id="KW-0832">Ubl conjugation</keyword>